<dbReference type="SUPFAM" id="SSF58104">
    <property type="entry name" value="Methyl-accepting chemotaxis protein (MCP) signaling domain"/>
    <property type="match status" value="1"/>
</dbReference>
<evidence type="ECO:0000256" key="2">
    <source>
        <dbReference type="ARBA" id="ARBA00029447"/>
    </source>
</evidence>
<dbReference type="SMART" id="SM00283">
    <property type="entry name" value="MA"/>
    <property type="match status" value="1"/>
</dbReference>
<dbReference type="GO" id="GO:0006935">
    <property type="term" value="P:chemotaxis"/>
    <property type="evidence" value="ECO:0007669"/>
    <property type="project" value="InterPro"/>
</dbReference>
<evidence type="ECO:0000259" key="5">
    <source>
        <dbReference type="PROSITE" id="PS50111"/>
    </source>
</evidence>
<dbReference type="InterPro" id="IPR003660">
    <property type="entry name" value="HAMP_dom"/>
</dbReference>
<dbReference type="EMBL" id="BJYZ01000020">
    <property type="protein sequence ID" value="GEO40226.1"/>
    <property type="molecule type" value="Genomic_DNA"/>
</dbReference>
<organism evidence="8 9">
    <name type="scientific">Skermanella aerolata</name>
    <dbReference type="NCBI Taxonomy" id="393310"/>
    <lineage>
        <taxon>Bacteria</taxon>
        <taxon>Pseudomonadati</taxon>
        <taxon>Pseudomonadota</taxon>
        <taxon>Alphaproteobacteria</taxon>
        <taxon>Rhodospirillales</taxon>
        <taxon>Azospirillaceae</taxon>
        <taxon>Skermanella</taxon>
    </lineage>
</organism>
<gene>
    <name evidence="8" type="ORF">SAE02_43740</name>
</gene>
<dbReference type="InterPro" id="IPR004090">
    <property type="entry name" value="Chemotax_Me-accpt_rcpt"/>
</dbReference>
<dbReference type="RefSeq" id="WP_052831199.1">
    <property type="nucleotide sequence ID" value="NZ_BJYZ01000020.1"/>
</dbReference>
<dbReference type="PANTHER" id="PTHR32089:SF112">
    <property type="entry name" value="LYSOZYME-LIKE PROTEIN-RELATED"/>
    <property type="match status" value="1"/>
</dbReference>
<dbReference type="GO" id="GO:0016020">
    <property type="term" value="C:membrane"/>
    <property type="evidence" value="ECO:0007669"/>
    <property type="project" value="InterPro"/>
</dbReference>
<evidence type="ECO:0000313" key="8">
    <source>
        <dbReference type="EMBL" id="GEO40226.1"/>
    </source>
</evidence>
<dbReference type="InterPro" id="IPR004089">
    <property type="entry name" value="MCPsignal_dom"/>
</dbReference>
<feature type="domain" description="HBM" evidence="7">
    <location>
        <begin position="48"/>
        <end position="288"/>
    </location>
</feature>
<dbReference type="Pfam" id="PF00672">
    <property type="entry name" value="HAMP"/>
    <property type="match status" value="1"/>
</dbReference>
<keyword evidence="1 3" id="KW-0807">Transducer</keyword>
<comment type="caution">
    <text evidence="8">The sequence shown here is derived from an EMBL/GenBank/DDBJ whole genome shotgun (WGS) entry which is preliminary data.</text>
</comment>
<dbReference type="GO" id="GO:0007165">
    <property type="term" value="P:signal transduction"/>
    <property type="evidence" value="ECO:0007669"/>
    <property type="project" value="UniProtKB-KW"/>
</dbReference>
<dbReference type="OrthoDB" id="7317960at2"/>
<reference evidence="8 9" key="1">
    <citation type="submission" date="2019-07" db="EMBL/GenBank/DDBJ databases">
        <title>Whole genome shotgun sequence of Skermanella aerolata NBRC 106429.</title>
        <authorList>
            <person name="Hosoyama A."/>
            <person name="Uohara A."/>
            <person name="Ohji S."/>
            <person name="Ichikawa N."/>
        </authorList>
    </citation>
    <scope>NUCLEOTIDE SEQUENCE [LARGE SCALE GENOMIC DNA]</scope>
    <source>
        <strain evidence="8 9">NBRC 106429</strain>
    </source>
</reference>
<comment type="similarity">
    <text evidence="2">Belongs to the methyl-accepting chemotaxis (MCP) protein family.</text>
</comment>
<evidence type="ECO:0000313" key="9">
    <source>
        <dbReference type="Proteomes" id="UP000321523"/>
    </source>
</evidence>
<keyword evidence="9" id="KW-1185">Reference proteome</keyword>
<keyword evidence="4" id="KW-1133">Transmembrane helix</keyword>
<dbReference type="PRINTS" id="PR00260">
    <property type="entry name" value="CHEMTRNSDUCR"/>
</dbReference>
<dbReference type="AlphaFoldDB" id="A0A512DUU4"/>
<feature type="transmembrane region" description="Helical" evidence="4">
    <location>
        <begin position="12"/>
        <end position="34"/>
    </location>
</feature>
<name>A0A512DUU4_9PROT</name>
<dbReference type="Proteomes" id="UP000321523">
    <property type="component" value="Unassembled WGS sequence"/>
</dbReference>
<dbReference type="PANTHER" id="PTHR32089">
    <property type="entry name" value="METHYL-ACCEPTING CHEMOTAXIS PROTEIN MCPB"/>
    <property type="match status" value="1"/>
</dbReference>
<protein>
    <submittedName>
        <fullName evidence="8">Methyl-accepting chemotaxis protein</fullName>
    </submittedName>
</protein>
<dbReference type="SMART" id="SM00304">
    <property type="entry name" value="HAMP"/>
    <property type="match status" value="1"/>
</dbReference>
<dbReference type="GO" id="GO:0004888">
    <property type="term" value="F:transmembrane signaling receptor activity"/>
    <property type="evidence" value="ECO:0007669"/>
    <property type="project" value="InterPro"/>
</dbReference>
<dbReference type="PROSITE" id="PS50111">
    <property type="entry name" value="CHEMOTAXIS_TRANSDUC_2"/>
    <property type="match status" value="1"/>
</dbReference>
<keyword evidence="4" id="KW-0472">Membrane</keyword>
<dbReference type="CDD" id="cd06225">
    <property type="entry name" value="HAMP"/>
    <property type="match status" value="1"/>
</dbReference>
<feature type="domain" description="HAMP" evidence="6">
    <location>
        <begin position="322"/>
        <end position="375"/>
    </location>
</feature>
<dbReference type="SMART" id="SM01358">
    <property type="entry name" value="HBM"/>
    <property type="match status" value="1"/>
</dbReference>
<feature type="domain" description="Methyl-accepting transducer" evidence="5">
    <location>
        <begin position="409"/>
        <end position="652"/>
    </location>
</feature>
<dbReference type="Gene3D" id="6.10.340.10">
    <property type="match status" value="1"/>
</dbReference>
<evidence type="ECO:0000256" key="4">
    <source>
        <dbReference type="SAM" id="Phobius"/>
    </source>
</evidence>
<dbReference type="PROSITE" id="PS51753">
    <property type="entry name" value="HBM"/>
    <property type="match status" value="1"/>
</dbReference>
<proteinExistence type="inferred from homology"/>
<dbReference type="PROSITE" id="PS50885">
    <property type="entry name" value="HAMP"/>
    <property type="match status" value="1"/>
</dbReference>
<dbReference type="InterPro" id="IPR032255">
    <property type="entry name" value="HBM"/>
</dbReference>
<accession>A0A512DUU4</accession>
<keyword evidence="4" id="KW-0812">Transmembrane</keyword>
<evidence type="ECO:0000256" key="3">
    <source>
        <dbReference type="PROSITE-ProRule" id="PRU00284"/>
    </source>
</evidence>
<sequence>MNALFSRFKIGFRIYFGFALVLGLLGIVGGYGIYELSETKNHFEEYGSTSADTGRVLTISMNFAELRRAVLLHISDGGAASSSYAEHELGLIASGLDHMLSVTQDPASRARLERMLRLAKEYGDGFAKVKRARSTRESLVEQKLRPAGDKLVSNLSNLIAGATAEGELELAGLAGVAQEHFMYARLSATQFLSAPDTALVEAVTKRIEAFKPAAERLAAWLEEPRRQAAVKEAQELSEVYLATFAEMAGTALEMNRLAFVAMPELAAEFDGLAKETVRMWTTTLEQTERETLNRIDTTIQGSMALSALSLILGMALASLIARSIVAPVKNMTGTMTRLAAGDRSVEVEGRTFADEVGEMARAVQIFKDNAIRTEALQAEQQFQEQRSVEERRKAMLDLADDFENHVNGVVTHVATSSGDMTATATTMSSAAQQATQQANAVANAADHASSNVQTVAAAAEELAASIAEIGRQVEQSSRTIQHAVEKARRTNEIVGSLSDAAQKIGEVVGLINTIAGQTNLLALNATIEAARAGDAGKGFAVVASEVKNLANQTAKATDDISMQIAAVQAATGQAVDAIQDILHTIDEVSSTSAAIAASVEQQQSATGEIARNVEQAAAGTSEVAANIAGVTAAADASRATAEQVLRESSELTRQSGVLRQAVDEFITKVRVA</sequence>
<evidence type="ECO:0000259" key="7">
    <source>
        <dbReference type="PROSITE" id="PS51753"/>
    </source>
</evidence>
<dbReference type="Pfam" id="PF00015">
    <property type="entry name" value="MCPsignal"/>
    <property type="match status" value="1"/>
</dbReference>
<evidence type="ECO:0000256" key="1">
    <source>
        <dbReference type="ARBA" id="ARBA00023224"/>
    </source>
</evidence>
<dbReference type="Gene3D" id="1.10.287.950">
    <property type="entry name" value="Methyl-accepting chemotaxis protein"/>
    <property type="match status" value="1"/>
</dbReference>
<evidence type="ECO:0000259" key="6">
    <source>
        <dbReference type="PROSITE" id="PS50885"/>
    </source>
</evidence>